<comment type="caution">
    <text evidence="2">The sequence shown here is derived from an EMBL/GenBank/DDBJ whole genome shotgun (WGS) entry which is preliminary data.</text>
</comment>
<dbReference type="AlphaFoldDB" id="A0A9J6C1M8"/>
<dbReference type="EMBL" id="JADBJN010000002">
    <property type="protein sequence ID" value="KAG5676076.1"/>
    <property type="molecule type" value="Genomic_DNA"/>
</dbReference>
<accession>A0A9J6C1M8</accession>
<feature type="compositionally biased region" description="Basic and acidic residues" evidence="1">
    <location>
        <begin position="179"/>
        <end position="188"/>
    </location>
</feature>
<reference evidence="2" key="1">
    <citation type="submission" date="2021-03" db="EMBL/GenBank/DDBJ databases">
        <title>Chromosome level genome of the anhydrobiotic midge Polypedilum vanderplanki.</title>
        <authorList>
            <person name="Yoshida Y."/>
            <person name="Kikawada T."/>
            <person name="Gusev O."/>
        </authorList>
    </citation>
    <scope>NUCLEOTIDE SEQUENCE</scope>
    <source>
        <strain evidence="2">NIAS01</strain>
        <tissue evidence="2">Whole body or cell culture</tissue>
    </source>
</reference>
<gene>
    <name evidence="2" type="ORF">PVAND_005930</name>
</gene>
<protein>
    <submittedName>
        <fullName evidence="2">Uncharacterized protein</fullName>
    </submittedName>
</protein>
<feature type="region of interest" description="Disordered" evidence="1">
    <location>
        <begin position="64"/>
        <end position="88"/>
    </location>
</feature>
<dbReference type="Proteomes" id="UP001107558">
    <property type="component" value="Chromosome 2"/>
</dbReference>
<keyword evidence="3" id="KW-1185">Reference proteome</keyword>
<feature type="compositionally biased region" description="Basic and acidic residues" evidence="1">
    <location>
        <begin position="156"/>
        <end position="172"/>
    </location>
</feature>
<organism evidence="2 3">
    <name type="scientific">Polypedilum vanderplanki</name>
    <name type="common">Sleeping chironomid midge</name>
    <dbReference type="NCBI Taxonomy" id="319348"/>
    <lineage>
        <taxon>Eukaryota</taxon>
        <taxon>Metazoa</taxon>
        <taxon>Ecdysozoa</taxon>
        <taxon>Arthropoda</taxon>
        <taxon>Hexapoda</taxon>
        <taxon>Insecta</taxon>
        <taxon>Pterygota</taxon>
        <taxon>Neoptera</taxon>
        <taxon>Endopterygota</taxon>
        <taxon>Diptera</taxon>
        <taxon>Nematocera</taxon>
        <taxon>Chironomoidea</taxon>
        <taxon>Chironomidae</taxon>
        <taxon>Chironominae</taxon>
        <taxon>Polypedilum</taxon>
        <taxon>Polypedilum</taxon>
    </lineage>
</organism>
<evidence type="ECO:0000313" key="3">
    <source>
        <dbReference type="Proteomes" id="UP001107558"/>
    </source>
</evidence>
<proteinExistence type="predicted"/>
<dbReference type="OrthoDB" id="10664359at2759"/>
<evidence type="ECO:0000256" key="1">
    <source>
        <dbReference type="SAM" id="MobiDB-lite"/>
    </source>
</evidence>
<sequence>MYRHKPEHRNNQNDFLAQVKRRQLYQRIKEHEQNPLVERGYLNVHEHFQKLTEEQIKARDNDIAKGYNNAPYSNRPKSSSSSDDHMSEDNVVYNNYVYDNSESETESIFDPDEYTRKTLNDMETKMNAMTNRFVFRVKSEVDETFSKLKLQQKFKDKIKKDPKKDEKAKNLDRGGAGDTIKHQQKNPEEDITFSLLQKKKAQAYKNIEQNIKVLQNVDQLTDKLYKNHLSNLKKKD</sequence>
<feature type="region of interest" description="Disordered" evidence="1">
    <location>
        <begin position="156"/>
        <end position="188"/>
    </location>
</feature>
<evidence type="ECO:0000313" key="2">
    <source>
        <dbReference type="EMBL" id="KAG5676076.1"/>
    </source>
</evidence>
<name>A0A9J6C1M8_POLVA</name>